<dbReference type="GO" id="GO:0005829">
    <property type="term" value="C:cytosol"/>
    <property type="evidence" value="ECO:0007669"/>
    <property type="project" value="TreeGrafter"/>
</dbReference>
<dbReference type="GO" id="GO:0030527">
    <property type="term" value="F:structural constituent of chromatin"/>
    <property type="evidence" value="ECO:0007669"/>
    <property type="project" value="InterPro"/>
</dbReference>
<sequence>MNRVELVEDLSQKMGVDKSVADKFLNAFADVIVETAQERQPIQVSGFFSLTPKHRNARTGRNPKTGEKLDIPAKWVINFSLSKNLIAKIN</sequence>
<dbReference type="InterPro" id="IPR010992">
    <property type="entry name" value="IHF-like_DNA-bd_dom_sf"/>
</dbReference>
<dbReference type="PANTHER" id="PTHR33175:SF2">
    <property type="entry name" value="INTEGRATION HOST FACTOR SUBUNIT ALPHA"/>
    <property type="match status" value="1"/>
</dbReference>
<dbReference type="GO" id="GO:0003677">
    <property type="term" value="F:DNA binding"/>
    <property type="evidence" value="ECO:0007669"/>
    <property type="project" value="UniProtKB-KW"/>
</dbReference>
<dbReference type="AlphaFoldDB" id="A0A6J6F188"/>
<dbReference type="Gene3D" id="4.10.520.10">
    <property type="entry name" value="IHF-like DNA-binding proteins"/>
    <property type="match status" value="1"/>
</dbReference>
<dbReference type="PROSITE" id="PS00045">
    <property type="entry name" value="HISTONE_LIKE"/>
    <property type="match status" value="1"/>
</dbReference>
<dbReference type="PRINTS" id="PR01727">
    <property type="entry name" value="DNABINDINGHU"/>
</dbReference>
<protein>
    <submittedName>
        <fullName evidence="2">Unannotated protein</fullName>
    </submittedName>
</protein>
<dbReference type="Pfam" id="PF00216">
    <property type="entry name" value="Bac_DNA_binding"/>
    <property type="match status" value="1"/>
</dbReference>
<reference evidence="2" key="1">
    <citation type="submission" date="2020-05" db="EMBL/GenBank/DDBJ databases">
        <authorList>
            <person name="Chiriac C."/>
            <person name="Salcher M."/>
            <person name="Ghai R."/>
            <person name="Kavagutti S V."/>
        </authorList>
    </citation>
    <scope>NUCLEOTIDE SEQUENCE</scope>
</reference>
<dbReference type="InterPro" id="IPR020816">
    <property type="entry name" value="Histone-like_DNA-bd_CS"/>
</dbReference>
<organism evidence="2">
    <name type="scientific">freshwater metagenome</name>
    <dbReference type="NCBI Taxonomy" id="449393"/>
    <lineage>
        <taxon>unclassified sequences</taxon>
        <taxon>metagenomes</taxon>
        <taxon>ecological metagenomes</taxon>
    </lineage>
</organism>
<accession>A0A6J6F188</accession>
<dbReference type="CDD" id="cd13831">
    <property type="entry name" value="HU"/>
    <property type="match status" value="1"/>
</dbReference>
<evidence type="ECO:0000313" key="2">
    <source>
        <dbReference type="EMBL" id="CAB4580674.1"/>
    </source>
</evidence>
<proteinExistence type="predicted"/>
<dbReference type="EMBL" id="CAEZTU010000046">
    <property type="protein sequence ID" value="CAB4580674.1"/>
    <property type="molecule type" value="Genomic_DNA"/>
</dbReference>
<gene>
    <name evidence="2" type="ORF">UFOPK1740_00909</name>
</gene>
<dbReference type="PANTHER" id="PTHR33175">
    <property type="entry name" value="DNA-BINDING PROTEIN HU"/>
    <property type="match status" value="1"/>
</dbReference>
<keyword evidence="1" id="KW-0238">DNA-binding</keyword>
<dbReference type="InterPro" id="IPR000119">
    <property type="entry name" value="Hist_DNA-bd"/>
</dbReference>
<evidence type="ECO:0000256" key="1">
    <source>
        <dbReference type="ARBA" id="ARBA00023125"/>
    </source>
</evidence>
<dbReference type="SMART" id="SM00411">
    <property type="entry name" value="BHL"/>
    <property type="match status" value="1"/>
</dbReference>
<name>A0A6J6F188_9ZZZZ</name>
<dbReference type="SUPFAM" id="SSF47729">
    <property type="entry name" value="IHF-like DNA-binding proteins"/>
    <property type="match status" value="1"/>
</dbReference>